<reference evidence="7 8" key="2">
    <citation type="journal article" date="2016" name="Int. J. Syst. Evol. Microbiol.">
        <title>Flavisolibacter tropicus sp. nov., isolated from tropical soil.</title>
        <authorList>
            <person name="Lee J.J."/>
            <person name="Kang M.S."/>
            <person name="Kim G.S."/>
            <person name="Lee C.S."/>
            <person name="Lim S."/>
            <person name="Lee J."/>
            <person name="Roh S.H."/>
            <person name="Kang H."/>
            <person name="Ha J.M."/>
            <person name="Bae S."/>
            <person name="Jung H.Y."/>
            <person name="Kim M.K."/>
        </authorList>
    </citation>
    <scope>NUCLEOTIDE SEQUENCE [LARGE SCALE GENOMIC DNA]</scope>
    <source>
        <strain evidence="7 8">LCS9</strain>
    </source>
</reference>
<evidence type="ECO:0000256" key="4">
    <source>
        <dbReference type="ARBA" id="ARBA00023136"/>
    </source>
</evidence>
<dbReference type="STRING" id="1492898.SY85_02490"/>
<keyword evidence="8" id="KW-1185">Reference proteome</keyword>
<proteinExistence type="predicted"/>
<gene>
    <name evidence="7" type="ORF">SY85_02490</name>
</gene>
<dbReference type="AlphaFoldDB" id="A0A172TRB4"/>
<keyword evidence="7" id="KW-0560">Oxidoreductase</keyword>
<comment type="subcellular location">
    <subcellularLocation>
        <location evidence="1">Membrane</location>
        <topology evidence="1">Multi-pass membrane protein</topology>
    </subcellularLocation>
</comment>
<protein>
    <submittedName>
        <fullName evidence="7">Phenylalanine 4-monooxygenase</fullName>
    </submittedName>
</protein>
<dbReference type="EMBL" id="CP011390">
    <property type="protein sequence ID" value="ANE49538.1"/>
    <property type="molecule type" value="Genomic_DNA"/>
</dbReference>
<dbReference type="Proteomes" id="UP000077177">
    <property type="component" value="Chromosome"/>
</dbReference>
<feature type="transmembrane region" description="Helical" evidence="5">
    <location>
        <begin position="107"/>
        <end position="127"/>
    </location>
</feature>
<dbReference type="GO" id="GO:0004497">
    <property type="term" value="F:monooxygenase activity"/>
    <property type="evidence" value="ECO:0007669"/>
    <property type="project" value="UniProtKB-KW"/>
</dbReference>
<dbReference type="GO" id="GO:0000271">
    <property type="term" value="P:polysaccharide biosynthetic process"/>
    <property type="evidence" value="ECO:0007669"/>
    <property type="project" value="InterPro"/>
</dbReference>
<dbReference type="GO" id="GO:0016020">
    <property type="term" value="C:membrane"/>
    <property type="evidence" value="ECO:0007669"/>
    <property type="project" value="UniProtKB-SubCell"/>
</dbReference>
<evidence type="ECO:0000256" key="3">
    <source>
        <dbReference type="ARBA" id="ARBA00022989"/>
    </source>
</evidence>
<dbReference type="Pfam" id="PF04138">
    <property type="entry name" value="GtrA_DPMS_TM"/>
    <property type="match status" value="1"/>
</dbReference>
<feature type="transmembrane region" description="Helical" evidence="5">
    <location>
        <begin position="133"/>
        <end position="154"/>
    </location>
</feature>
<evidence type="ECO:0000259" key="6">
    <source>
        <dbReference type="Pfam" id="PF04138"/>
    </source>
</evidence>
<dbReference type="InterPro" id="IPR007267">
    <property type="entry name" value="GtrA_DPMS_TM"/>
</dbReference>
<feature type="transmembrane region" description="Helical" evidence="5">
    <location>
        <begin position="73"/>
        <end position="95"/>
    </location>
</feature>
<evidence type="ECO:0000313" key="8">
    <source>
        <dbReference type="Proteomes" id="UP000077177"/>
    </source>
</evidence>
<evidence type="ECO:0000256" key="1">
    <source>
        <dbReference type="ARBA" id="ARBA00004141"/>
    </source>
</evidence>
<keyword evidence="2 5" id="KW-0812">Transmembrane</keyword>
<dbReference type="RefSeq" id="WP_066401649.1">
    <property type="nucleotide sequence ID" value="NZ_CP011390.1"/>
</dbReference>
<keyword evidence="7" id="KW-0503">Monooxygenase</keyword>
<name>A0A172TRB4_9BACT</name>
<evidence type="ECO:0000256" key="2">
    <source>
        <dbReference type="ARBA" id="ARBA00022692"/>
    </source>
</evidence>
<accession>A0A172TRB4</accession>
<evidence type="ECO:0000256" key="5">
    <source>
        <dbReference type="SAM" id="Phobius"/>
    </source>
</evidence>
<feature type="domain" description="GtrA/DPMS transmembrane" evidence="6">
    <location>
        <begin position="33"/>
        <end position="160"/>
    </location>
</feature>
<dbReference type="OrthoDB" id="771485at2"/>
<feature type="transmembrane region" description="Helical" evidence="5">
    <location>
        <begin position="32"/>
        <end position="53"/>
    </location>
</feature>
<keyword evidence="4 5" id="KW-0472">Membrane</keyword>
<reference evidence="8" key="1">
    <citation type="submission" date="2015-01" db="EMBL/GenBank/DDBJ databases">
        <title>Flavisolibacter sp./LCS9/ whole genome sequencing.</title>
        <authorList>
            <person name="Kim M.K."/>
            <person name="Srinivasan S."/>
            <person name="Lee J.-J."/>
        </authorList>
    </citation>
    <scope>NUCLEOTIDE SEQUENCE [LARGE SCALE GENOMIC DNA]</scope>
    <source>
        <strain evidence="8">LCS9</strain>
    </source>
</reference>
<evidence type="ECO:0000313" key="7">
    <source>
        <dbReference type="EMBL" id="ANE49538.1"/>
    </source>
</evidence>
<organism evidence="7 8">
    <name type="scientific">Flavisolibacter tropicus</name>
    <dbReference type="NCBI Taxonomy" id="1492898"/>
    <lineage>
        <taxon>Bacteria</taxon>
        <taxon>Pseudomonadati</taxon>
        <taxon>Bacteroidota</taxon>
        <taxon>Chitinophagia</taxon>
        <taxon>Chitinophagales</taxon>
        <taxon>Chitinophagaceae</taxon>
        <taxon>Flavisolibacter</taxon>
    </lineage>
</organism>
<keyword evidence="3 5" id="KW-1133">Transmembrane helix</keyword>
<sequence length="175" mass="21163">MRAIHYKIRAWILQFIDLFYPLFRRFMTLQMFRYAACGGGNTVLSILLYFISYNYILQKQMVHLEFVTISPHIAALLLCFFITFPIGFYLSMYVVFQGSFLRRRTQLLRYFMVTIACMFLNYFFLKLFVEKLYWYPTPSMMVTTGLVVSFSYFSQRYFSFRQPRVVTKAEQKFNF</sequence>
<dbReference type="KEGG" id="fla:SY85_02490"/>